<sequence>MTDEFLQSLLFFLELAWLVLAAVPETAPPGAPLLRLKVSDRDEGRNAQVYIEIVGGNEGGEFSVNAETGVLYTARALDAERAPLHHLTVAAIDQGNVGTRKQSSAKVTITVLDANDNEPVFEHAELRVTVPENGPAGAVVARVAARDADSGDNAYVSYSLANLRPAPFDVDPFTGAVRTTRTLDYESMRREWELRVRASDWGAPYRRQAEMRLVVRLEDVNDNRPQFERVECVAHVPRRAALGAELATLSAIDMDAGDVVNESVALGTSLVRLRARDRDLGYNGLITYGISGGDPHSLFRVEPASGELQVIGYLDREREGEYYLNVSAWDQGRPPRAASRLLPVTVLDVNDNPPRFERALASFRVTENAINGTVVFRANATDRDSGEFAHLTEWETWKVTDYSYEQLFGKEISSPLDSKLRALIYSPHAVASKVHDLSYHEFMSTIRELKAQGKLTNRDKTSKILRNESGQQQSAISACSTPLLREVTNKNSSDLDVRASAAAKRRSEERGASPPTETTGWDPILAQQGTDCQRLGTDTWKNIRYSEVQKQFQATPTFSALKVNNLFAGITPNWTSVALLEKMDLILGAITNGLLQQRKIFENLCDELPQDFKQRVGQEFLASNSKFRINSDALLQYVCGRRAEVLQQMRHTFKVKNKAFHEIMLWMIS</sequence>
<dbReference type="GO" id="GO:0005509">
    <property type="term" value="F:calcium ion binding"/>
    <property type="evidence" value="ECO:0007669"/>
    <property type="project" value="UniProtKB-UniRule"/>
</dbReference>
<dbReference type="InterPro" id="IPR015919">
    <property type="entry name" value="Cadherin-like_sf"/>
</dbReference>
<keyword evidence="16" id="KW-1185">Reference proteome</keyword>
<dbReference type="GO" id="GO:0048513">
    <property type="term" value="P:animal organ development"/>
    <property type="evidence" value="ECO:0007669"/>
    <property type="project" value="UniProtKB-ARBA"/>
</dbReference>
<dbReference type="GO" id="GO:0001736">
    <property type="term" value="P:establishment of planar polarity"/>
    <property type="evidence" value="ECO:0007669"/>
    <property type="project" value="UniProtKB-ARBA"/>
</dbReference>
<dbReference type="Proteomes" id="UP000037510">
    <property type="component" value="Unassembled WGS sequence"/>
</dbReference>
<dbReference type="GO" id="GO:0007163">
    <property type="term" value="P:establishment or maintenance of cell polarity"/>
    <property type="evidence" value="ECO:0007669"/>
    <property type="project" value="UniProtKB-ARBA"/>
</dbReference>
<feature type="region of interest" description="Disordered" evidence="12">
    <location>
        <begin position="495"/>
        <end position="525"/>
    </location>
</feature>
<accession>A0A0L7KX56</accession>
<dbReference type="GO" id="GO:0048589">
    <property type="term" value="P:developmental growth"/>
    <property type="evidence" value="ECO:0007669"/>
    <property type="project" value="UniProtKB-ARBA"/>
</dbReference>
<keyword evidence="10" id="KW-0325">Glycoprotein</keyword>
<dbReference type="EMBL" id="JTDY01004832">
    <property type="protein sequence ID" value="KOB67695.1"/>
    <property type="molecule type" value="Genomic_DNA"/>
</dbReference>
<evidence type="ECO:0000256" key="6">
    <source>
        <dbReference type="ARBA" id="ARBA00022889"/>
    </source>
</evidence>
<keyword evidence="4" id="KW-0677">Repeat</keyword>
<dbReference type="PRINTS" id="PR00205">
    <property type="entry name" value="CADHERIN"/>
</dbReference>
<evidence type="ECO:0000256" key="7">
    <source>
        <dbReference type="ARBA" id="ARBA00022989"/>
    </source>
</evidence>
<evidence type="ECO:0000313" key="15">
    <source>
        <dbReference type="EMBL" id="KOB67695.1"/>
    </source>
</evidence>
<evidence type="ECO:0000259" key="14">
    <source>
        <dbReference type="PROSITE" id="PS50268"/>
    </source>
</evidence>
<evidence type="ECO:0000256" key="2">
    <source>
        <dbReference type="ARBA" id="ARBA00022536"/>
    </source>
</evidence>
<feature type="domain" description="Cadherin" evidence="14">
    <location>
        <begin position="23"/>
        <end position="121"/>
    </location>
</feature>
<evidence type="ECO:0000256" key="11">
    <source>
        <dbReference type="PROSITE-ProRule" id="PRU00043"/>
    </source>
</evidence>
<keyword evidence="5 11" id="KW-0106">Calcium</keyword>
<dbReference type="Pfam" id="PF00028">
    <property type="entry name" value="Cadherin"/>
    <property type="match status" value="3"/>
</dbReference>
<dbReference type="SMART" id="SM00112">
    <property type="entry name" value="CA"/>
    <property type="match status" value="3"/>
</dbReference>
<evidence type="ECO:0000256" key="3">
    <source>
        <dbReference type="ARBA" id="ARBA00022692"/>
    </source>
</evidence>
<dbReference type="InterPro" id="IPR020894">
    <property type="entry name" value="Cadherin_CS"/>
</dbReference>
<gene>
    <name evidence="15" type="ORF">OBRU01_13445</name>
</gene>
<evidence type="ECO:0000256" key="12">
    <source>
        <dbReference type="SAM" id="MobiDB-lite"/>
    </source>
</evidence>
<dbReference type="SUPFAM" id="SSF49313">
    <property type="entry name" value="Cadherin-like"/>
    <property type="match status" value="5"/>
</dbReference>
<evidence type="ECO:0000256" key="13">
    <source>
        <dbReference type="SAM" id="SignalP"/>
    </source>
</evidence>
<keyword evidence="9" id="KW-1015">Disulfide bond</keyword>
<evidence type="ECO:0000256" key="1">
    <source>
        <dbReference type="ARBA" id="ARBA00004251"/>
    </source>
</evidence>
<keyword evidence="3" id="KW-0812">Transmembrane</keyword>
<dbReference type="GO" id="GO:0005886">
    <property type="term" value="C:plasma membrane"/>
    <property type="evidence" value="ECO:0007669"/>
    <property type="project" value="UniProtKB-SubCell"/>
</dbReference>
<comment type="caution">
    <text evidence="15">The sequence shown here is derived from an EMBL/GenBank/DDBJ whole genome shotgun (WGS) entry which is preliminary data.</text>
</comment>
<dbReference type="GO" id="GO:0048731">
    <property type="term" value="P:system development"/>
    <property type="evidence" value="ECO:0007669"/>
    <property type="project" value="UniProtKB-ARBA"/>
</dbReference>
<dbReference type="PROSITE" id="PS00232">
    <property type="entry name" value="CADHERIN_1"/>
    <property type="match status" value="2"/>
</dbReference>
<dbReference type="GO" id="GO:0007156">
    <property type="term" value="P:homophilic cell adhesion via plasma membrane adhesion molecules"/>
    <property type="evidence" value="ECO:0007669"/>
    <property type="project" value="InterPro"/>
</dbReference>
<dbReference type="PANTHER" id="PTHR24026:SF125">
    <property type="entry name" value="FAT-LIKE CADHERIN-RELATED TUMOR SUPPRESSOR HOMOLOG"/>
    <property type="match status" value="1"/>
</dbReference>
<dbReference type="Gene3D" id="2.60.40.60">
    <property type="entry name" value="Cadherins"/>
    <property type="match status" value="5"/>
</dbReference>
<dbReference type="AlphaFoldDB" id="A0A0L7KX56"/>
<dbReference type="FunFam" id="2.60.40.60:FF:000020">
    <property type="entry name" value="Dachsous cadherin-related 1b"/>
    <property type="match status" value="2"/>
</dbReference>
<keyword evidence="13" id="KW-0732">Signal</keyword>
<proteinExistence type="predicted"/>
<evidence type="ECO:0000256" key="9">
    <source>
        <dbReference type="ARBA" id="ARBA00023157"/>
    </source>
</evidence>
<feature type="domain" description="Cadherin" evidence="14">
    <location>
        <begin position="260"/>
        <end position="356"/>
    </location>
</feature>
<keyword evidence="7" id="KW-1133">Transmembrane helix</keyword>
<evidence type="ECO:0000256" key="5">
    <source>
        <dbReference type="ARBA" id="ARBA00022837"/>
    </source>
</evidence>
<dbReference type="PROSITE" id="PS50268">
    <property type="entry name" value="CADHERIN_2"/>
    <property type="match status" value="3"/>
</dbReference>
<feature type="domain" description="Cadherin" evidence="14">
    <location>
        <begin position="122"/>
        <end position="227"/>
    </location>
</feature>
<protein>
    <submittedName>
        <fullName evidence="15">Fat-like cadherin-related tumor suppressor-like protein</fullName>
    </submittedName>
</protein>
<evidence type="ECO:0000256" key="10">
    <source>
        <dbReference type="ARBA" id="ARBA00023180"/>
    </source>
</evidence>
<reference evidence="15 16" key="1">
    <citation type="journal article" date="2015" name="Genome Biol. Evol.">
        <title>The genome of winter moth (Operophtera brumata) provides a genomic perspective on sexual dimorphism and phenology.</title>
        <authorList>
            <person name="Derks M.F."/>
            <person name="Smit S."/>
            <person name="Salis L."/>
            <person name="Schijlen E."/>
            <person name="Bossers A."/>
            <person name="Mateman C."/>
            <person name="Pijl A.S."/>
            <person name="de Ridder D."/>
            <person name="Groenen M.A."/>
            <person name="Visser M.E."/>
            <person name="Megens H.J."/>
        </authorList>
    </citation>
    <scope>NUCLEOTIDE SEQUENCE [LARGE SCALE GENOMIC DNA]</scope>
    <source>
        <strain evidence="15">WM2013NL</strain>
        <tissue evidence="15">Head and thorax</tissue>
    </source>
</reference>
<keyword evidence="6" id="KW-0130">Cell adhesion</keyword>
<keyword evidence="2" id="KW-0245">EGF-like domain</keyword>
<dbReference type="GO" id="GO:0030154">
    <property type="term" value="P:cell differentiation"/>
    <property type="evidence" value="ECO:0007669"/>
    <property type="project" value="UniProtKB-ARBA"/>
</dbReference>
<dbReference type="CDD" id="cd11304">
    <property type="entry name" value="Cadherin_repeat"/>
    <property type="match status" value="4"/>
</dbReference>
<name>A0A0L7KX56_OPEBR</name>
<evidence type="ECO:0000313" key="16">
    <source>
        <dbReference type="Proteomes" id="UP000037510"/>
    </source>
</evidence>
<organism evidence="15 16">
    <name type="scientific">Operophtera brumata</name>
    <name type="common">Winter moth</name>
    <name type="synonym">Phalaena brumata</name>
    <dbReference type="NCBI Taxonomy" id="104452"/>
    <lineage>
        <taxon>Eukaryota</taxon>
        <taxon>Metazoa</taxon>
        <taxon>Ecdysozoa</taxon>
        <taxon>Arthropoda</taxon>
        <taxon>Hexapoda</taxon>
        <taxon>Insecta</taxon>
        <taxon>Pterygota</taxon>
        <taxon>Neoptera</taxon>
        <taxon>Endopterygota</taxon>
        <taxon>Lepidoptera</taxon>
        <taxon>Glossata</taxon>
        <taxon>Ditrysia</taxon>
        <taxon>Geometroidea</taxon>
        <taxon>Geometridae</taxon>
        <taxon>Larentiinae</taxon>
        <taxon>Operophtera</taxon>
    </lineage>
</organism>
<comment type="subcellular location">
    <subcellularLocation>
        <location evidence="1">Cell membrane</location>
        <topology evidence="1">Single-pass type I membrane protein</topology>
    </subcellularLocation>
</comment>
<evidence type="ECO:0000256" key="8">
    <source>
        <dbReference type="ARBA" id="ARBA00023136"/>
    </source>
</evidence>
<dbReference type="PANTHER" id="PTHR24026">
    <property type="entry name" value="FAT ATYPICAL CADHERIN-RELATED"/>
    <property type="match status" value="1"/>
</dbReference>
<dbReference type="FunFam" id="2.60.40.60:FF:000039">
    <property type="entry name" value="FAT atypical cadherin 3"/>
    <property type="match status" value="1"/>
</dbReference>
<evidence type="ECO:0000256" key="4">
    <source>
        <dbReference type="ARBA" id="ARBA00022737"/>
    </source>
</evidence>
<keyword evidence="8" id="KW-0472">Membrane</keyword>
<feature type="signal peptide" evidence="13">
    <location>
        <begin position="1"/>
        <end position="21"/>
    </location>
</feature>
<dbReference type="STRING" id="104452.A0A0L7KX56"/>
<dbReference type="InterPro" id="IPR002126">
    <property type="entry name" value="Cadherin-like_dom"/>
</dbReference>
<feature type="chain" id="PRO_5005572953" evidence="13">
    <location>
        <begin position="22"/>
        <end position="669"/>
    </location>
</feature>